<dbReference type="GO" id="GO:0005085">
    <property type="term" value="F:guanyl-nucleotide exchange factor activity"/>
    <property type="evidence" value="ECO:0007669"/>
    <property type="project" value="InterPro"/>
</dbReference>
<dbReference type="GO" id="GO:0005783">
    <property type="term" value="C:endoplasmic reticulum"/>
    <property type="evidence" value="ECO:0007669"/>
    <property type="project" value="UniProtKB-SubCell"/>
</dbReference>
<sequence>MEEVDKFSKIIEELKLCQISGKEQALDDLLNHLTDSENIDNISADQPLTELIEEFNQLMKTENGPHQKVANIIAELAKIESLRQPFVDGDMVPVLVKMLQSSDTNKAVQACRALGNICYENDNARNCVDATDGLKSLLDLMREINNNKGGEIGKLRTVACGLLLNITNTHNLLQKKALENGALDILQDYLKNYTDEEGLPYMVLLALDSLAETEFGREKIASCGAYESVLDFMQSSKGNSAQDAVLDLLCNLAENDKIKLKLAESFLCDHLIDSIHSSLEEKEETNQQFLKTSSDLIVLLLTGDKSMEVLFKKGKGAVYAESVSWLEGNNEYLQISGALAIGNFARNDEHCLLLVEEGVVTKMLNLLKQQDRKEPNIPLLHAILSALRNLAIPLTNKTKLVNAGTVEVLLSFSSTPILAVTFKLLGALRMLVDNQEETAKLLGRDKVFLPKLVEWCNVEEHAGVKGEATRLLAWIIKYSKNGEVIKNIVRADGIQHLVTMATSEHVLMQNEALIALTLIIGSSVLDEAAMALKEADLIEVIATLLKNQQTLPDIIANTLSLTRAIILAASSTTPQLTQCTLLACAGMVSNMQSNLREELMCAGIPDLAKQLTSHENEKVRSGAEMLLNALEENSMEQS</sequence>
<organism evidence="8">
    <name type="scientific">Octopus bimaculoides</name>
    <name type="common">California two-spotted octopus</name>
    <dbReference type="NCBI Taxonomy" id="37653"/>
    <lineage>
        <taxon>Eukaryota</taxon>
        <taxon>Metazoa</taxon>
        <taxon>Spiralia</taxon>
        <taxon>Lophotrochozoa</taxon>
        <taxon>Mollusca</taxon>
        <taxon>Cephalopoda</taxon>
        <taxon>Coleoidea</taxon>
        <taxon>Octopodiformes</taxon>
        <taxon>Octopoda</taxon>
        <taxon>Incirrata</taxon>
        <taxon>Octopodidae</taxon>
        <taxon>Octopus</taxon>
    </lineage>
</organism>
<evidence type="ECO:0000256" key="4">
    <source>
        <dbReference type="ARBA" id="ARBA00022490"/>
    </source>
</evidence>
<dbReference type="AlphaFoldDB" id="A0A0L8HR07"/>
<evidence type="ECO:0000256" key="5">
    <source>
        <dbReference type="ARBA" id="ARBA00022824"/>
    </source>
</evidence>
<dbReference type="GO" id="GO:0005739">
    <property type="term" value="C:mitochondrion"/>
    <property type="evidence" value="ECO:0007669"/>
    <property type="project" value="UniProtKB-SubCell"/>
</dbReference>
<protein>
    <recommendedName>
        <fullName evidence="9">Rap1 GTPase-GDP dissociation stimulator 1</fullName>
    </recommendedName>
</protein>
<dbReference type="PROSITE" id="PS50176">
    <property type="entry name" value="ARM_REPEAT"/>
    <property type="match status" value="1"/>
</dbReference>
<dbReference type="GO" id="GO:0005829">
    <property type="term" value="C:cytosol"/>
    <property type="evidence" value="ECO:0007669"/>
    <property type="project" value="UniProtKB-SubCell"/>
</dbReference>
<keyword evidence="6" id="KW-0496">Mitochondrion</keyword>
<dbReference type="OrthoDB" id="26149at2759"/>
<keyword evidence="5" id="KW-0256">Endoplasmic reticulum</keyword>
<dbReference type="PANTHER" id="PTHR10957">
    <property type="entry name" value="RAP1 GTPASE-GDP DISSOCIATION STIMULATOR 1"/>
    <property type="match status" value="1"/>
</dbReference>
<evidence type="ECO:0000256" key="6">
    <source>
        <dbReference type="ARBA" id="ARBA00023128"/>
    </source>
</evidence>
<dbReference type="Gene3D" id="1.25.10.10">
    <property type="entry name" value="Leucine-rich Repeat Variant"/>
    <property type="match status" value="2"/>
</dbReference>
<evidence type="ECO:0000256" key="7">
    <source>
        <dbReference type="PROSITE-ProRule" id="PRU00259"/>
    </source>
</evidence>
<dbReference type="InterPro" id="IPR011989">
    <property type="entry name" value="ARM-like"/>
</dbReference>
<evidence type="ECO:0008006" key="9">
    <source>
        <dbReference type="Google" id="ProtNLM"/>
    </source>
</evidence>
<dbReference type="OMA" id="NGTEHQM"/>
<reference evidence="8" key="1">
    <citation type="submission" date="2015-07" db="EMBL/GenBank/DDBJ databases">
        <title>MeaNS - Measles Nucleotide Surveillance Program.</title>
        <authorList>
            <person name="Tran T."/>
            <person name="Druce J."/>
        </authorList>
    </citation>
    <scope>NUCLEOTIDE SEQUENCE</scope>
    <source>
        <strain evidence="8">UCB-OBI-ISO-001</strain>
        <tissue evidence="8">Gonad</tissue>
    </source>
</reference>
<dbReference type="SMART" id="SM00185">
    <property type="entry name" value="ARM"/>
    <property type="match status" value="5"/>
</dbReference>
<evidence type="ECO:0000313" key="8">
    <source>
        <dbReference type="EMBL" id="KOF91656.1"/>
    </source>
</evidence>
<accession>A0A0L8HR07</accession>
<dbReference type="Pfam" id="PF00514">
    <property type="entry name" value="Arm"/>
    <property type="match status" value="1"/>
</dbReference>
<dbReference type="InterPro" id="IPR040144">
    <property type="entry name" value="RAP1GDS1"/>
</dbReference>
<proteinExistence type="predicted"/>
<dbReference type="SUPFAM" id="SSF48371">
    <property type="entry name" value="ARM repeat"/>
    <property type="match status" value="2"/>
</dbReference>
<name>A0A0L8HR07_OCTBM</name>
<dbReference type="InterPro" id="IPR000225">
    <property type="entry name" value="Armadillo"/>
</dbReference>
<feature type="repeat" description="ARM" evidence="7">
    <location>
        <begin position="358"/>
        <end position="405"/>
    </location>
</feature>
<comment type="subcellular location">
    <subcellularLocation>
        <location evidence="3">Cytoplasm</location>
        <location evidence="3">Cytosol</location>
    </subcellularLocation>
    <subcellularLocation>
        <location evidence="2">Endoplasmic reticulum</location>
    </subcellularLocation>
    <subcellularLocation>
        <location evidence="1">Mitochondrion</location>
    </subcellularLocation>
</comment>
<dbReference type="STRING" id="37653.A0A0L8HR07"/>
<dbReference type="KEGG" id="obi:106869143"/>
<keyword evidence="4" id="KW-0963">Cytoplasm</keyword>
<evidence type="ECO:0000256" key="3">
    <source>
        <dbReference type="ARBA" id="ARBA00004514"/>
    </source>
</evidence>
<dbReference type="InterPro" id="IPR016024">
    <property type="entry name" value="ARM-type_fold"/>
</dbReference>
<evidence type="ECO:0000256" key="1">
    <source>
        <dbReference type="ARBA" id="ARBA00004173"/>
    </source>
</evidence>
<evidence type="ECO:0000256" key="2">
    <source>
        <dbReference type="ARBA" id="ARBA00004240"/>
    </source>
</evidence>
<gene>
    <name evidence="8" type="ORF">OCBIM_22008326mg</name>
</gene>
<dbReference type="EMBL" id="KQ417497">
    <property type="protein sequence ID" value="KOF91656.1"/>
    <property type="molecule type" value="Genomic_DNA"/>
</dbReference>